<feature type="compositionally biased region" description="Basic residues" evidence="1">
    <location>
        <begin position="92"/>
        <end position="105"/>
    </location>
</feature>
<protein>
    <submittedName>
        <fullName evidence="2">Uncharacterized protein</fullName>
    </submittedName>
</protein>
<dbReference type="AlphaFoldDB" id="A0A1B6ERH1"/>
<feature type="compositionally biased region" description="Low complexity" evidence="1">
    <location>
        <begin position="59"/>
        <end position="81"/>
    </location>
</feature>
<accession>A0A1B6ERH1</accession>
<evidence type="ECO:0000313" key="2">
    <source>
        <dbReference type="EMBL" id="JAS40468.1"/>
    </source>
</evidence>
<evidence type="ECO:0000256" key="1">
    <source>
        <dbReference type="SAM" id="MobiDB-lite"/>
    </source>
</evidence>
<reference evidence="2" key="1">
    <citation type="submission" date="2015-11" db="EMBL/GenBank/DDBJ databases">
        <title>De novo transcriptome assembly of four potential Pierce s Disease insect vectors from Arizona vineyards.</title>
        <authorList>
            <person name="Tassone E.E."/>
        </authorList>
    </citation>
    <scope>NUCLEOTIDE SEQUENCE</scope>
</reference>
<name>A0A1B6ERH1_9HEMI</name>
<dbReference type="EMBL" id="GECZ01029301">
    <property type="protein sequence ID" value="JAS40468.1"/>
    <property type="molecule type" value="Transcribed_RNA"/>
</dbReference>
<feature type="region of interest" description="Disordered" evidence="1">
    <location>
        <begin position="1"/>
        <end position="159"/>
    </location>
</feature>
<sequence length="159" mass="16662">PPPSTSKTMAKLEIPSIIVQSGSHTSAMDRHSSTIARTQWSLSTQNTFDEESEPPAVPPTECSEPETTTTPTSTTNQSATPASVNNNTLARSRSKTNLKLLKRSHAINESTSPPPDVLSSPVNSPTTTSSIDSTTTTLTNSTITASATNGNGAKAPVKR</sequence>
<feature type="compositionally biased region" description="Low complexity" evidence="1">
    <location>
        <begin position="119"/>
        <end position="149"/>
    </location>
</feature>
<feature type="compositionally biased region" description="Polar residues" evidence="1">
    <location>
        <begin position="33"/>
        <end position="47"/>
    </location>
</feature>
<feature type="non-terminal residue" evidence="2">
    <location>
        <position position="1"/>
    </location>
</feature>
<gene>
    <name evidence="2" type="ORF">g.44710</name>
</gene>
<feature type="non-terminal residue" evidence="2">
    <location>
        <position position="159"/>
    </location>
</feature>
<proteinExistence type="predicted"/>
<organism evidence="2">
    <name type="scientific">Cuerna arida</name>
    <dbReference type="NCBI Taxonomy" id="1464854"/>
    <lineage>
        <taxon>Eukaryota</taxon>
        <taxon>Metazoa</taxon>
        <taxon>Ecdysozoa</taxon>
        <taxon>Arthropoda</taxon>
        <taxon>Hexapoda</taxon>
        <taxon>Insecta</taxon>
        <taxon>Pterygota</taxon>
        <taxon>Neoptera</taxon>
        <taxon>Paraneoptera</taxon>
        <taxon>Hemiptera</taxon>
        <taxon>Auchenorrhyncha</taxon>
        <taxon>Membracoidea</taxon>
        <taxon>Cicadellidae</taxon>
        <taxon>Cicadellinae</taxon>
        <taxon>Proconiini</taxon>
        <taxon>Cuerna</taxon>
    </lineage>
</organism>
<feature type="compositionally biased region" description="Polar residues" evidence="1">
    <location>
        <begin position="82"/>
        <end position="91"/>
    </location>
</feature>